<protein>
    <recommendedName>
        <fullName evidence="4">Secondary thiamine-phosphate synthase enzyme</fullName>
    </recommendedName>
</protein>
<evidence type="ECO:0000256" key="1">
    <source>
        <dbReference type="ARBA" id="ARBA00005534"/>
    </source>
</evidence>
<dbReference type="PANTHER" id="PTHR30615:SF8">
    <property type="entry name" value="UPF0047 PROTEIN C4A8.02C"/>
    <property type="match status" value="1"/>
</dbReference>
<dbReference type="Proteomes" id="UP000001431">
    <property type="component" value="Chromosome"/>
</dbReference>
<dbReference type="AlphaFoldDB" id="A3MTW4"/>
<proteinExistence type="inferred from homology"/>
<dbReference type="InterPro" id="IPR035917">
    <property type="entry name" value="YjbQ-like_sf"/>
</dbReference>
<evidence type="ECO:0000313" key="2">
    <source>
        <dbReference type="EMBL" id="ABO08081.1"/>
    </source>
</evidence>
<dbReference type="HOGENOM" id="CLU_096980_1_1_2"/>
<dbReference type="Gene3D" id="2.60.120.460">
    <property type="entry name" value="YjbQ-like"/>
    <property type="match status" value="1"/>
</dbReference>
<organism evidence="2 3">
    <name type="scientific">Pyrobaculum calidifontis (strain DSM 21063 / JCM 11548 / VA1)</name>
    <dbReference type="NCBI Taxonomy" id="410359"/>
    <lineage>
        <taxon>Archaea</taxon>
        <taxon>Thermoproteota</taxon>
        <taxon>Thermoprotei</taxon>
        <taxon>Thermoproteales</taxon>
        <taxon>Thermoproteaceae</taxon>
        <taxon>Pyrobaculum</taxon>
    </lineage>
</organism>
<dbReference type="PANTHER" id="PTHR30615">
    <property type="entry name" value="UNCHARACTERIZED PROTEIN YJBQ-RELATED"/>
    <property type="match status" value="1"/>
</dbReference>
<dbReference type="Pfam" id="PF01894">
    <property type="entry name" value="YjbQ"/>
    <property type="match status" value="1"/>
</dbReference>
<accession>A3MTW4</accession>
<keyword evidence="3" id="KW-1185">Reference proteome</keyword>
<dbReference type="InterPro" id="IPR001602">
    <property type="entry name" value="UPF0047_YjbQ-like"/>
</dbReference>
<dbReference type="KEGG" id="pcl:Pcal_0655"/>
<dbReference type="STRING" id="410359.Pcal_0655"/>
<dbReference type="EMBL" id="CP000561">
    <property type="protein sequence ID" value="ABO08081.1"/>
    <property type="molecule type" value="Genomic_DNA"/>
</dbReference>
<dbReference type="eggNOG" id="arCOG04214">
    <property type="taxonomic scope" value="Archaea"/>
</dbReference>
<dbReference type="NCBIfam" id="TIGR00149">
    <property type="entry name" value="TIGR00149_YjbQ"/>
    <property type="match status" value="1"/>
</dbReference>
<gene>
    <name evidence="2" type="ordered locus">Pcal_0655</name>
</gene>
<evidence type="ECO:0000313" key="3">
    <source>
        <dbReference type="Proteomes" id="UP000001431"/>
    </source>
</evidence>
<name>A3MTW4_PYRCJ</name>
<sequence>MDVMKVHVEEFTVATRAREDIVVVTEQVERVVARSGVKNGIVLIYLPHATAIVTANENEPRLREDILNKLRALFPRGAGYRHDEIDDNANAHLANLFTGFHLVMPVVGGRLRRGTWQEVMVIEMDGPRTRTIVVVVLGE</sequence>
<evidence type="ECO:0008006" key="4">
    <source>
        <dbReference type="Google" id="ProtNLM"/>
    </source>
</evidence>
<comment type="similarity">
    <text evidence="1">Belongs to the UPF0047 family.</text>
</comment>
<dbReference type="SUPFAM" id="SSF111038">
    <property type="entry name" value="YjbQ-like"/>
    <property type="match status" value="1"/>
</dbReference>
<dbReference type="PIRSF" id="PIRSF004681">
    <property type="entry name" value="UCP004681"/>
    <property type="match status" value="1"/>
</dbReference>
<reference evidence="2" key="1">
    <citation type="submission" date="2007-02" db="EMBL/GenBank/DDBJ databases">
        <title>Complete sequence of Pyrobaculum calidifontis JCM 11548.</title>
        <authorList>
            <consortium name="US DOE Joint Genome Institute"/>
            <person name="Copeland A."/>
            <person name="Lucas S."/>
            <person name="Lapidus A."/>
            <person name="Barry K."/>
            <person name="Glavina del Rio T."/>
            <person name="Dalin E."/>
            <person name="Tice H."/>
            <person name="Pitluck S."/>
            <person name="Chain P."/>
            <person name="Malfatti S."/>
            <person name="Shin M."/>
            <person name="Vergez L."/>
            <person name="Schmutz J."/>
            <person name="Larimer F."/>
            <person name="Land M."/>
            <person name="Hauser L."/>
            <person name="Kyrpides N."/>
            <person name="Mikhailova N."/>
            <person name="Cozen A.E."/>
            <person name="Fitz-Gibbon S.T."/>
            <person name="House C.H."/>
            <person name="Saltikov C."/>
            <person name="Lowe T.M."/>
            <person name="Richardson P."/>
        </authorList>
    </citation>
    <scope>NUCLEOTIDE SEQUENCE [LARGE SCALE GENOMIC DNA]</scope>
    <source>
        <strain evidence="2">JCM 11548</strain>
    </source>
</reference>